<keyword evidence="2" id="KW-0808">Transferase</keyword>
<dbReference type="GO" id="GO:0004519">
    <property type="term" value="F:endonuclease activity"/>
    <property type="evidence" value="ECO:0007669"/>
    <property type="project" value="UniProtKB-KW"/>
</dbReference>
<dbReference type="Pfam" id="PF17917">
    <property type="entry name" value="RT_RNaseH"/>
    <property type="match status" value="1"/>
</dbReference>
<evidence type="ECO:0000256" key="4">
    <source>
        <dbReference type="ARBA" id="ARBA00022722"/>
    </source>
</evidence>
<dbReference type="Proteomes" id="UP000792457">
    <property type="component" value="Unassembled WGS sequence"/>
</dbReference>
<reference evidence="10" key="2">
    <citation type="submission" date="2017-10" db="EMBL/GenBank/DDBJ databases">
        <title>Ladona fulva Genome sequencing and assembly.</title>
        <authorList>
            <person name="Murali S."/>
            <person name="Richards S."/>
            <person name="Bandaranaike D."/>
            <person name="Bellair M."/>
            <person name="Blankenburg K."/>
            <person name="Chao H."/>
            <person name="Dinh H."/>
            <person name="Doddapaneni H."/>
            <person name="Dugan-Rocha S."/>
            <person name="Elkadiri S."/>
            <person name="Gnanaolivu R."/>
            <person name="Hernandez B."/>
            <person name="Skinner E."/>
            <person name="Javaid M."/>
            <person name="Lee S."/>
            <person name="Li M."/>
            <person name="Ming W."/>
            <person name="Munidasa M."/>
            <person name="Muniz J."/>
            <person name="Nguyen L."/>
            <person name="Hughes D."/>
            <person name="Osuji N."/>
            <person name="Pu L.-L."/>
            <person name="Puazo M."/>
            <person name="Qu C."/>
            <person name="Quiroz J."/>
            <person name="Raj R."/>
            <person name="Weissenberger G."/>
            <person name="Xin Y."/>
            <person name="Zou X."/>
            <person name="Han Y."/>
            <person name="Worley K."/>
            <person name="Muzny D."/>
            <person name="Gibbs R."/>
        </authorList>
    </citation>
    <scope>NUCLEOTIDE SEQUENCE</scope>
    <source>
        <strain evidence="10">Sampled in the wild</strain>
    </source>
</reference>
<reference evidence="10" key="1">
    <citation type="submission" date="2013-04" db="EMBL/GenBank/DDBJ databases">
        <authorList>
            <person name="Qu J."/>
            <person name="Murali S.C."/>
            <person name="Bandaranaike D."/>
            <person name="Bellair M."/>
            <person name="Blankenburg K."/>
            <person name="Chao H."/>
            <person name="Dinh H."/>
            <person name="Doddapaneni H."/>
            <person name="Downs B."/>
            <person name="Dugan-Rocha S."/>
            <person name="Elkadiri S."/>
            <person name="Gnanaolivu R.D."/>
            <person name="Hernandez B."/>
            <person name="Javaid M."/>
            <person name="Jayaseelan J.C."/>
            <person name="Lee S."/>
            <person name="Li M."/>
            <person name="Ming W."/>
            <person name="Munidasa M."/>
            <person name="Muniz J."/>
            <person name="Nguyen L."/>
            <person name="Ongeri F."/>
            <person name="Osuji N."/>
            <person name="Pu L.-L."/>
            <person name="Puazo M."/>
            <person name="Qu C."/>
            <person name="Quiroz J."/>
            <person name="Raj R."/>
            <person name="Weissenberger G."/>
            <person name="Xin Y."/>
            <person name="Zou X."/>
            <person name="Han Y."/>
            <person name="Richards S."/>
            <person name="Worley K."/>
            <person name="Muzny D."/>
            <person name="Gibbs R."/>
        </authorList>
    </citation>
    <scope>NUCLEOTIDE SEQUENCE</scope>
    <source>
        <strain evidence="10">Sampled in the wild</strain>
    </source>
</reference>
<dbReference type="GO" id="GO:0042575">
    <property type="term" value="C:DNA polymerase complex"/>
    <property type="evidence" value="ECO:0007669"/>
    <property type="project" value="UniProtKB-ARBA"/>
</dbReference>
<keyword evidence="3" id="KW-0548">Nucleotidyltransferase</keyword>
<dbReference type="AlphaFoldDB" id="A0A8K0KH11"/>
<evidence type="ECO:0000256" key="6">
    <source>
        <dbReference type="ARBA" id="ARBA00022801"/>
    </source>
</evidence>
<evidence type="ECO:0000313" key="10">
    <source>
        <dbReference type="EMBL" id="KAG8233816.1"/>
    </source>
</evidence>
<evidence type="ECO:0000256" key="7">
    <source>
        <dbReference type="ARBA" id="ARBA00022918"/>
    </source>
</evidence>
<evidence type="ECO:0000256" key="2">
    <source>
        <dbReference type="ARBA" id="ARBA00022679"/>
    </source>
</evidence>
<dbReference type="InterPro" id="IPR036397">
    <property type="entry name" value="RNaseH_sf"/>
</dbReference>
<evidence type="ECO:0000259" key="9">
    <source>
        <dbReference type="Pfam" id="PF17921"/>
    </source>
</evidence>
<evidence type="ECO:0000259" key="8">
    <source>
        <dbReference type="Pfam" id="PF17917"/>
    </source>
</evidence>
<protein>
    <recommendedName>
        <fullName evidence="1">RNA-directed DNA polymerase</fullName>
        <ecNumber evidence="1">2.7.7.49</ecNumber>
    </recommendedName>
</protein>
<dbReference type="Gene3D" id="1.10.340.70">
    <property type="match status" value="1"/>
</dbReference>
<organism evidence="10 11">
    <name type="scientific">Ladona fulva</name>
    <name type="common">Scarce chaser dragonfly</name>
    <name type="synonym">Libellula fulva</name>
    <dbReference type="NCBI Taxonomy" id="123851"/>
    <lineage>
        <taxon>Eukaryota</taxon>
        <taxon>Metazoa</taxon>
        <taxon>Ecdysozoa</taxon>
        <taxon>Arthropoda</taxon>
        <taxon>Hexapoda</taxon>
        <taxon>Insecta</taxon>
        <taxon>Pterygota</taxon>
        <taxon>Palaeoptera</taxon>
        <taxon>Odonata</taxon>
        <taxon>Epiprocta</taxon>
        <taxon>Anisoptera</taxon>
        <taxon>Libelluloidea</taxon>
        <taxon>Libellulidae</taxon>
        <taxon>Ladona</taxon>
    </lineage>
</organism>
<dbReference type="SUPFAM" id="SSF53098">
    <property type="entry name" value="Ribonuclease H-like"/>
    <property type="match status" value="1"/>
</dbReference>
<dbReference type="FunFam" id="1.10.340.70:FF:000001">
    <property type="entry name" value="Retrovirus-related Pol polyprotein from transposon gypsy-like Protein"/>
    <property type="match status" value="1"/>
</dbReference>
<dbReference type="PANTHER" id="PTHR37984">
    <property type="entry name" value="PROTEIN CBG26694"/>
    <property type="match status" value="1"/>
</dbReference>
<evidence type="ECO:0000256" key="3">
    <source>
        <dbReference type="ARBA" id="ARBA00022695"/>
    </source>
</evidence>
<name>A0A8K0KH11_LADFU</name>
<evidence type="ECO:0000256" key="1">
    <source>
        <dbReference type="ARBA" id="ARBA00012493"/>
    </source>
</evidence>
<dbReference type="GO" id="GO:0016787">
    <property type="term" value="F:hydrolase activity"/>
    <property type="evidence" value="ECO:0007669"/>
    <property type="project" value="UniProtKB-KW"/>
</dbReference>
<keyword evidence="5" id="KW-0255">Endonuclease</keyword>
<dbReference type="GO" id="GO:0003676">
    <property type="term" value="F:nucleic acid binding"/>
    <property type="evidence" value="ECO:0007669"/>
    <property type="project" value="InterPro"/>
</dbReference>
<dbReference type="InterPro" id="IPR043502">
    <property type="entry name" value="DNA/RNA_pol_sf"/>
</dbReference>
<dbReference type="SUPFAM" id="SSF56672">
    <property type="entry name" value="DNA/RNA polymerases"/>
    <property type="match status" value="1"/>
</dbReference>
<dbReference type="Gene3D" id="3.30.420.10">
    <property type="entry name" value="Ribonuclease H-like superfamily/Ribonuclease H"/>
    <property type="match status" value="1"/>
</dbReference>
<keyword evidence="6" id="KW-0378">Hydrolase</keyword>
<evidence type="ECO:0000256" key="5">
    <source>
        <dbReference type="ARBA" id="ARBA00022759"/>
    </source>
</evidence>
<dbReference type="CDD" id="cd09274">
    <property type="entry name" value="RNase_HI_RT_Ty3"/>
    <property type="match status" value="1"/>
</dbReference>
<dbReference type="PANTHER" id="PTHR37984:SF15">
    <property type="entry name" value="INTEGRASE CATALYTIC DOMAIN-CONTAINING PROTEIN"/>
    <property type="match status" value="1"/>
</dbReference>
<dbReference type="InterPro" id="IPR012337">
    <property type="entry name" value="RNaseH-like_sf"/>
</dbReference>
<keyword evidence="11" id="KW-1185">Reference proteome</keyword>
<dbReference type="Pfam" id="PF17921">
    <property type="entry name" value="Integrase_H2C2"/>
    <property type="match status" value="1"/>
</dbReference>
<dbReference type="EMBL" id="KZ308747">
    <property type="protein sequence ID" value="KAG8233816.1"/>
    <property type="molecule type" value="Genomic_DNA"/>
</dbReference>
<dbReference type="EC" id="2.7.7.49" evidence="1"/>
<feature type="domain" description="Reverse transcriptase RNase H-like" evidence="8">
    <location>
        <begin position="5"/>
        <end position="75"/>
    </location>
</feature>
<dbReference type="GO" id="GO:0003964">
    <property type="term" value="F:RNA-directed DNA polymerase activity"/>
    <property type="evidence" value="ECO:0007669"/>
    <property type="project" value="UniProtKB-KW"/>
</dbReference>
<dbReference type="InterPro" id="IPR050951">
    <property type="entry name" value="Retrovirus_Pol_polyprotein"/>
</dbReference>
<gene>
    <name evidence="10" type="ORF">J437_LFUL008036</name>
</gene>
<comment type="caution">
    <text evidence="10">The sequence shown here is derived from an EMBL/GenBank/DDBJ whole genome shotgun (WGS) entry which is preliminary data.</text>
</comment>
<evidence type="ECO:0000313" key="11">
    <source>
        <dbReference type="Proteomes" id="UP000792457"/>
    </source>
</evidence>
<dbReference type="OrthoDB" id="8065738at2759"/>
<sequence length="265" mass="30911">MYETYASRTLNPHEQKLSVYELECMACTWGIEKFKDYLQFMPFHLYTDSGALTWLFNHPKQLGKIGRMVLKLSSYKFTIHHVKGNINKPADCLSRIQFYPQTQESGTSCFLQKIPLSFIDIRSHQEQDPFCKDIVSKSKSFRVVAPAVIRPMLFQYFHCFPSAGHLGIFKTVQKISQNYWWPNFKTEITEMVKQCHVCQLVKPRNTFPPEQLSSQPIDRPWERVFVDFVGPLPRSKRGNCYVFTVVDGFSNPHLSHYHEPPSGDF</sequence>
<dbReference type="InterPro" id="IPR041373">
    <property type="entry name" value="RT_RNaseH"/>
</dbReference>
<keyword evidence="7" id="KW-0695">RNA-directed DNA polymerase</keyword>
<keyword evidence="4" id="KW-0540">Nuclease</keyword>
<proteinExistence type="predicted"/>
<accession>A0A8K0KH11</accession>
<feature type="domain" description="Integrase zinc-binding" evidence="9">
    <location>
        <begin position="146"/>
        <end position="204"/>
    </location>
</feature>
<dbReference type="InterPro" id="IPR041588">
    <property type="entry name" value="Integrase_H2C2"/>
</dbReference>